<reference evidence="4 5" key="1">
    <citation type="submission" date="2024-04" db="EMBL/GenBank/DDBJ databases">
        <authorList>
            <person name="Waldvogel A.-M."/>
            <person name="Schoenle A."/>
        </authorList>
    </citation>
    <scope>NUCLEOTIDE SEQUENCE [LARGE SCALE GENOMIC DNA]</scope>
</reference>
<name>A0AAV2KIK7_KNICA</name>
<dbReference type="AlphaFoldDB" id="A0AAV2KIK7"/>
<dbReference type="SUPFAM" id="SSF49899">
    <property type="entry name" value="Concanavalin A-like lectins/glucanases"/>
    <property type="match status" value="1"/>
</dbReference>
<dbReference type="GO" id="GO:0030246">
    <property type="term" value="F:carbohydrate binding"/>
    <property type="evidence" value="ECO:0007669"/>
    <property type="project" value="UniProtKB-UniRule"/>
</dbReference>
<keyword evidence="1 2" id="KW-0430">Lectin</keyword>
<proteinExistence type="predicted"/>
<keyword evidence="5" id="KW-1185">Reference proteome</keyword>
<gene>
    <name evidence="4" type="ORF">KC01_LOCUS18497</name>
</gene>
<dbReference type="InterPro" id="IPR044156">
    <property type="entry name" value="Galectin-like"/>
</dbReference>
<evidence type="ECO:0000313" key="4">
    <source>
        <dbReference type="EMBL" id="CAL1588760.1"/>
    </source>
</evidence>
<protein>
    <recommendedName>
        <fullName evidence="2">Galectin</fullName>
    </recommendedName>
</protein>
<dbReference type="PANTHER" id="PTHR11346">
    <property type="entry name" value="GALECTIN"/>
    <property type="match status" value="1"/>
</dbReference>
<dbReference type="EMBL" id="OZ035840">
    <property type="protein sequence ID" value="CAL1588760.1"/>
    <property type="molecule type" value="Genomic_DNA"/>
</dbReference>
<evidence type="ECO:0000259" key="3">
    <source>
        <dbReference type="PROSITE" id="PS51304"/>
    </source>
</evidence>
<evidence type="ECO:0000313" key="5">
    <source>
        <dbReference type="Proteomes" id="UP001497482"/>
    </source>
</evidence>
<evidence type="ECO:0000256" key="1">
    <source>
        <dbReference type="ARBA" id="ARBA00022734"/>
    </source>
</evidence>
<dbReference type="SMART" id="SM00276">
    <property type="entry name" value="GLECT"/>
    <property type="match status" value="1"/>
</dbReference>
<feature type="domain" description="Galectin" evidence="3">
    <location>
        <begin position="2"/>
        <end position="133"/>
    </location>
</feature>
<dbReference type="Proteomes" id="UP001497482">
    <property type="component" value="Chromosome 18"/>
</dbReference>
<dbReference type="FunFam" id="2.60.120.200:FF:000021">
    <property type="entry name" value="Galectin"/>
    <property type="match status" value="1"/>
</dbReference>
<sequence length="133" mass="15454">MELEMKHMELKAGDKLKIKGMVLHDADRFQIDLGWDEEDLALHFNPRFNDDLDGNVFVCNSKMAGCWGDEKREVNCTLHKGAEAKIVVTFTGDMFEVELPDEQQVHFPNREDMDVIKYLRIRGDFKLTSFKIC</sequence>
<organism evidence="4 5">
    <name type="scientific">Knipowitschia caucasica</name>
    <name type="common">Caucasian dwarf goby</name>
    <name type="synonym">Pomatoschistus caucasicus</name>
    <dbReference type="NCBI Taxonomy" id="637954"/>
    <lineage>
        <taxon>Eukaryota</taxon>
        <taxon>Metazoa</taxon>
        <taxon>Chordata</taxon>
        <taxon>Craniata</taxon>
        <taxon>Vertebrata</taxon>
        <taxon>Euteleostomi</taxon>
        <taxon>Actinopterygii</taxon>
        <taxon>Neopterygii</taxon>
        <taxon>Teleostei</taxon>
        <taxon>Neoteleostei</taxon>
        <taxon>Acanthomorphata</taxon>
        <taxon>Gobiaria</taxon>
        <taxon>Gobiiformes</taxon>
        <taxon>Gobioidei</taxon>
        <taxon>Gobiidae</taxon>
        <taxon>Gobiinae</taxon>
        <taxon>Knipowitschia</taxon>
    </lineage>
</organism>
<dbReference type="Pfam" id="PF00337">
    <property type="entry name" value="Gal-bind_lectin"/>
    <property type="match status" value="1"/>
</dbReference>
<dbReference type="InterPro" id="IPR013320">
    <property type="entry name" value="ConA-like_dom_sf"/>
</dbReference>
<evidence type="ECO:0000256" key="2">
    <source>
        <dbReference type="RuleBase" id="RU102079"/>
    </source>
</evidence>
<dbReference type="CDD" id="cd00070">
    <property type="entry name" value="GLECT"/>
    <property type="match status" value="1"/>
</dbReference>
<accession>A0AAV2KIK7</accession>
<dbReference type="Gene3D" id="2.60.120.200">
    <property type="match status" value="1"/>
</dbReference>
<dbReference type="SMART" id="SM00908">
    <property type="entry name" value="Gal-bind_lectin"/>
    <property type="match status" value="1"/>
</dbReference>
<dbReference type="PROSITE" id="PS51304">
    <property type="entry name" value="GALECTIN"/>
    <property type="match status" value="1"/>
</dbReference>
<dbReference type="PANTHER" id="PTHR11346:SF104">
    <property type="entry name" value="GALECTIN-2"/>
    <property type="match status" value="1"/>
</dbReference>
<dbReference type="InterPro" id="IPR001079">
    <property type="entry name" value="Galectin_CRD"/>
</dbReference>